<evidence type="ECO:0000313" key="3">
    <source>
        <dbReference type="Proteomes" id="UP000199410"/>
    </source>
</evidence>
<evidence type="ECO:0000313" key="2">
    <source>
        <dbReference type="EMBL" id="SER42974.1"/>
    </source>
</evidence>
<dbReference type="RefSeq" id="WP_255250397.1">
    <property type="nucleotide sequence ID" value="NZ_BJOM01000014.1"/>
</dbReference>
<keyword evidence="1" id="KW-1133">Transmembrane helix</keyword>
<dbReference type="Proteomes" id="UP000199410">
    <property type="component" value="Unassembled WGS sequence"/>
</dbReference>
<proteinExistence type="predicted"/>
<organism evidence="2 3">
    <name type="scientific">Lysinibacillus fusiformis</name>
    <dbReference type="NCBI Taxonomy" id="28031"/>
    <lineage>
        <taxon>Bacteria</taxon>
        <taxon>Bacillati</taxon>
        <taxon>Bacillota</taxon>
        <taxon>Bacilli</taxon>
        <taxon>Bacillales</taxon>
        <taxon>Bacillaceae</taxon>
        <taxon>Lysinibacillus</taxon>
    </lineage>
</organism>
<gene>
    <name evidence="2" type="ORF">SAMN02787113_03778</name>
</gene>
<name>A0A1H9P3V0_9BACI</name>
<keyword evidence="1" id="KW-0812">Transmembrane</keyword>
<reference evidence="2 3" key="1">
    <citation type="submission" date="2016-10" db="EMBL/GenBank/DDBJ databases">
        <authorList>
            <person name="Varghese N."/>
            <person name="Submissions S."/>
        </authorList>
    </citation>
    <scope>NUCLEOTIDE SEQUENCE [LARGE SCALE GENOMIC DNA]</scope>
    <source>
        <strain evidence="2 3">TC-13</strain>
    </source>
</reference>
<dbReference type="EMBL" id="FOEL01000015">
    <property type="protein sequence ID" value="SER42974.1"/>
    <property type="molecule type" value="Genomic_DNA"/>
</dbReference>
<protein>
    <submittedName>
        <fullName evidence="2">Uncharacterized protein</fullName>
    </submittedName>
</protein>
<dbReference type="AlphaFoldDB" id="A0A1H9P3V0"/>
<sequence length="44" mass="4822">MFITTVLGFSAVLLISTGFFIHYLQVGLDSKSSVTVDPKPSEKF</sequence>
<keyword evidence="1" id="KW-0472">Membrane</keyword>
<accession>A0A1H9P3V0</accession>
<comment type="caution">
    <text evidence="2">The sequence shown here is derived from an EMBL/GenBank/DDBJ whole genome shotgun (WGS) entry which is preliminary data.</text>
</comment>
<evidence type="ECO:0000256" key="1">
    <source>
        <dbReference type="SAM" id="Phobius"/>
    </source>
</evidence>
<feature type="transmembrane region" description="Helical" evidence="1">
    <location>
        <begin position="6"/>
        <end position="24"/>
    </location>
</feature>